<accession>A0A9W7LAJ5</accession>
<feature type="region of interest" description="Disordered" evidence="6">
    <location>
        <begin position="1327"/>
        <end position="1386"/>
    </location>
</feature>
<evidence type="ECO:0000256" key="5">
    <source>
        <dbReference type="ARBA" id="ARBA00023136"/>
    </source>
</evidence>
<dbReference type="OrthoDB" id="444119at2759"/>
<evidence type="ECO:0000256" key="7">
    <source>
        <dbReference type="SAM" id="Phobius"/>
    </source>
</evidence>
<keyword evidence="11" id="KW-1185">Reference proteome</keyword>
<dbReference type="PANTHER" id="PTHR10877:SF183">
    <property type="entry name" value="AT14535P-RELATED"/>
    <property type="match status" value="1"/>
</dbReference>
<dbReference type="GO" id="GO:0016020">
    <property type="term" value="C:membrane"/>
    <property type="evidence" value="ECO:0007669"/>
    <property type="project" value="UniProtKB-SubCell"/>
</dbReference>
<dbReference type="Pfam" id="PF20519">
    <property type="entry name" value="Polycystin_dom"/>
    <property type="match status" value="1"/>
</dbReference>
<dbReference type="Proteomes" id="UP001165065">
    <property type="component" value="Unassembled WGS sequence"/>
</dbReference>
<gene>
    <name evidence="10" type="ORF">TrCOL_g2848</name>
</gene>
<organism evidence="10 11">
    <name type="scientific">Triparma columacea</name>
    <dbReference type="NCBI Taxonomy" id="722753"/>
    <lineage>
        <taxon>Eukaryota</taxon>
        <taxon>Sar</taxon>
        <taxon>Stramenopiles</taxon>
        <taxon>Ochrophyta</taxon>
        <taxon>Bolidophyceae</taxon>
        <taxon>Parmales</taxon>
        <taxon>Triparmaceae</taxon>
        <taxon>Triparma</taxon>
    </lineage>
</organism>
<feature type="region of interest" description="Disordered" evidence="6">
    <location>
        <begin position="1"/>
        <end position="23"/>
    </location>
</feature>
<sequence>MEMIDFPSSPKPAATRPPPHGQYGVLNRMMSMRPQRRTNLPASGDTTSESGPASGGIFSAVLQPLNRFKDNIVQRAEEAAAKNKKDKAAADKKLFVLFIYIFFLLSYSITAMYGRQDTSLSPYTIYDMQTMLVRQLSGEKLDLSTMESIYMGNRSLYDVTTVKDFYEWLRTTFHNGIYSSSSFDGDPRFVGGGRDGFVMGQMMVLGAIRIGQFRSKKHDCMAQAPKHLFSKLYSSYESEKLEALEEAEENEGVTDDEQSSTFADFSSGYYCYYGWDEDEQSEETFANSTFQCDGKFDWEDPPDECSGDFLGGYKYTPQHNEESTASILNKVGYTLTPVGFSKNLPNRNGTEASQIYATLYQSKFIDLQTRIIYVDASFWNFNVERLITVRFKFDLPLSGGVYPSAHVKVADIYTCNIATLSDISLCNRSHIIRMGFEIACLVVITLTALIVMLQIILTIFKILVWHYGLQKCYQNNEEDMWWDRKSTYSSAEGELDRSSSMRKSTQAKETLKRGFFSMIRNVFRSKPRTWWMWNFFLLLQLTVYYAYLGSRYVGMVLVPTNVDPAGDNYIDFQTPATWANYSDRINALFIFLCWVRLFEFISFFSGHGLFLFILMFLVFMGGSALSNQIAFGYYVENYATFQQSFISTFGALRGKLPYEDISHMVSSGLFGAMFGLVYAAILIYILMHLILAILFALGQYMKKMFQYRLELAIEDSRNKVVEEEEEEEEEEEGLGGGEDQNTECTNLTSTEAFLGLAELSELEIETLDTRRRERRAFRRAQRHSLDQTISNWISAEGINTCTSVASSERSLGDVAEIDLEGKVKRKHGFYNPPGIMTVAPIFTHCCKTRLGNYRGERETDLSLTEDTTTMSESTNAHLLGLGSWKSAESTLSYTRLSGKENDPVMGMLLGKKTEDNSGDSEKKSVGIGGVMTAALGDLMKSTNLGGGGKRNDSNGKGGSPLNTMMGKVESLMRLGGMFGVRKRAVSDHRKRSMDIGADHDPHHPEVIKMHSGLVMDKLRTFTDMSHKVADIFGVGEEEVEHAVSRLIEAADVGTGQISLEEVLEFFKSIGMSVGPTTKETLHALFGRKRESIMELHGEDDEDHSCLTSFGLKVPLPHVRIESLCLIMLAAVPLMSGNKKIRDILPHLTSLDLVGELAQDLVEHVAKMLSIHCESVNLLKENGETDSHMLLLPDTVVNGLDLIFNMMTASLDHIVPEEWRDSAEAILVQMRSGVHSLSEKDDLGHIEGNLEEWTEELAKMKAGDANKMDVAHAHAKLKRRVSQRLGASAANEVMGKVGTMPIIRPGGAKEEERGYWGWGKVKNVGRFIGGGHSEPLSPRRKKNGNKDLDEIDNFLESVMAEHGGGYGTAEEDEEDGNEDSDFFDSRL</sequence>
<comment type="similarity">
    <text evidence="2">Belongs to the polycystin family.</text>
</comment>
<protein>
    <submittedName>
        <fullName evidence="10">Uncharacterized protein</fullName>
    </submittedName>
</protein>
<evidence type="ECO:0000256" key="1">
    <source>
        <dbReference type="ARBA" id="ARBA00004141"/>
    </source>
</evidence>
<feature type="compositionally biased region" description="Acidic residues" evidence="6">
    <location>
        <begin position="722"/>
        <end position="733"/>
    </location>
</feature>
<feature type="transmembrane region" description="Helical" evidence="7">
    <location>
        <begin position="611"/>
        <end position="635"/>
    </location>
</feature>
<evidence type="ECO:0000256" key="4">
    <source>
        <dbReference type="ARBA" id="ARBA00022989"/>
    </source>
</evidence>
<evidence type="ECO:0000313" key="11">
    <source>
        <dbReference type="Proteomes" id="UP001165065"/>
    </source>
</evidence>
<evidence type="ECO:0000259" key="9">
    <source>
        <dbReference type="Pfam" id="PF20519"/>
    </source>
</evidence>
<dbReference type="EMBL" id="BRYA01000204">
    <property type="protein sequence ID" value="GMI44032.1"/>
    <property type="molecule type" value="Genomic_DNA"/>
</dbReference>
<feature type="region of interest" description="Disordered" evidence="6">
    <location>
        <begin position="718"/>
        <end position="742"/>
    </location>
</feature>
<feature type="region of interest" description="Disordered" evidence="6">
    <location>
        <begin position="941"/>
        <end position="962"/>
    </location>
</feature>
<feature type="transmembrane region" description="Helical" evidence="7">
    <location>
        <begin position="94"/>
        <end position="114"/>
    </location>
</feature>
<keyword evidence="5 7" id="KW-0472">Membrane</keyword>
<comment type="subcellular location">
    <subcellularLocation>
        <location evidence="1">Membrane</location>
        <topology evidence="1">Multi-pass membrane protein</topology>
    </subcellularLocation>
</comment>
<evidence type="ECO:0000256" key="2">
    <source>
        <dbReference type="ARBA" id="ARBA00007200"/>
    </source>
</evidence>
<comment type="caution">
    <text evidence="10">The sequence shown here is derived from an EMBL/GenBank/DDBJ whole genome shotgun (WGS) entry which is preliminary data.</text>
</comment>
<dbReference type="InterPro" id="IPR051223">
    <property type="entry name" value="Polycystin"/>
</dbReference>
<reference evidence="11" key="1">
    <citation type="journal article" date="2023" name="Commun. Biol.">
        <title>Genome analysis of Parmales, the sister group of diatoms, reveals the evolutionary specialization of diatoms from phago-mixotrophs to photoautotrophs.</title>
        <authorList>
            <person name="Ban H."/>
            <person name="Sato S."/>
            <person name="Yoshikawa S."/>
            <person name="Yamada K."/>
            <person name="Nakamura Y."/>
            <person name="Ichinomiya M."/>
            <person name="Sato N."/>
            <person name="Blanc-Mathieu R."/>
            <person name="Endo H."/>
            <person name="Kuwata A."/>
            <person name="Ogata H."/>
        </authorList>
    </citation>
    <scope>NUCLEOTIDE SEQUENCE [LARGE SCALE GENOMIC DNA]</scope>
</reference>
<feature type="compositionally biased region" description="Acidic residues" evidence="6">
    <location>
        <begin position="1368"/>
        <end position="1386"/>
    </location>
</feature>
<feature type="domain" description="Polycystin" evidence="9">
    <location>
        <begin position="156"/>
        <end position="411"/>
    </location>
</feature>
<evidence type="ECO:0000313" key="10">
    <source>
        <dbReference type="EMBL" id="GMI44032.1"/>
    </source>
</evidence>
<dbReference type="Pfam" id="PF08016">
    <property type="entry name" value="PKD_channel"/>
    <property type="match status" value="1"/>
</dbReference>
<keyword evidence="3 7" id="KW-0812">Transmembrane</keyword>
<dbReference type="InterPro" id="IPR046791">
    <property type="entry name" value="Polycystin_dom"/>
</dbReference>
<evidence type="ECO:0000259" key="8">
    <source>
        <dbReference type="Pfam" id="PF08016"/>
    </source>
</evidence>
<feature type="domain" description="Polycystin cation channel PKD1/PKD2" evidence="8">
    <location>
        <begin position="529"/>
        <end position="694"/>
    </location>
</feature>
<proteinExistence type="inferred from homology"/>
<feature type="transmembrane region" description="Helical" evidence="7">
    <location>
        <begin position="672"/>
        <end position="698"/>
    </location>
</feature>
<dbReference type="PANTHER" id="PTHR10877">
    <property type="entry name" value="POLYCYSTIN FAMILY MEMBER"/>
    <property type="match status" value="1"/>
</dbReference>
<keyword evidence="4 7" id="KW-1133">Transmembrane helix</keyword>
<evidence type="ECO:0000256" key="6">
    <source>
        <dbReference type="SAM" id="MobiDB-lite"/>
    </source>
</evidence>
<feature type="transmembrane region" description="Helical" evidence="7">
    <location>
        <begin position="434"/>
        <end position="460"/>
    </location>
</feature>
<feature type="transmembrane region" description="Helical" evidence="7">
    <location>
        <begin position="530"/>
        <end position="547"/>
    </location>
</feature>
<evidence type="ECO:0000256" key="3">
    <source>
        <dbReference type="ARBA" id="ARBA00022692"/>
    </source>
</evidence>
<name>A0A9W7LAJ5_9STRA</name>
<dbReference type="InterPro" id="IPR013122">
    <property type="entry name" value="PKD1_2_channel"/>
</dbReference>